<keyword evidence="3" id="KW-0547">Nucleotide-binding</keyword>
<dbReference type="InterPro" id="IPR013449">
    <property type="entry name" value="Rhamnulokinase"/>
</dbReference>
<evidence type="ECO:0000256" key="4">
    <source>
        <dbReference type="ARBA" id="ARBA00022777"/>
    </source>
</evidence>
<reference evidence="11" key="1">
    <citation type="submission" date="2016-11" db="EMBL/GenBank/DDBJ databases">
        <authorList>
            <person name="Varghese N."/>
            <person name="Submissions S."/>
        </authorList>
    </citation>
    <scope>NUCLEOTIDE SEQUENCE [LARGE SCALE GENOMIC DNA]</scope>
    <source>
        <strain evidence="11">DSM 3071</strain>
    </source>
</reference>
<accession>A0A1M5T6V6</accession>
<evidence type="ECO:0000256" key="1">
    <source>
        <dbReference type="ARBA" id="ARBA00009156"/>
    </source>
</evidence>
<gene>
    <name evidence="10" type="ORF">SAMN02745229_00504</name>
</gene>
<dbReference type="InterPro" id="IPR050406">
    <property type="entry name" value="FGGY_Carb_Kinase"/>
</dbReference>
<dbReference type="GO" id="GO:0008993">
    <property type="term" value="F:rhamnulokinase activity"/>
    <property type="evidence" value="ECO:0007669"/>
    <property type="project" value="InterPro"/>
</dbReference>
<keyword evidence="6" id="KW-0684">Rhamnose metabolism</keyword>
<dbReference type="InterPro" id="IPR043129">
    <property type="entry name" value="ATPase_NBD"/>
</dbReference>
<evidence type="ECO:0000313" key="11">
    <source>
        <dbReference type="Proteomes" id="UP000184278"/>
    </source>
</evidence>
<dbReference type="CDD" id="cd07771">
    <property type="entry name" value="ASKHA_NBD_FGGY_RhaB-like"/>
    <property type="match status" value="1"/>
</dbReference>
<dbReference type="Pfam" id="PF02782">
    <property type="entry name" value="FGGY_C"/>
    <property type="match status" value="2"/>
</dbReference>
<dbReference type="AlphaFoldDB" id="A0A1M5T6V6"/>
<proteinExistence type="inferred from homology"/>
<dbReference type="STRING" id="1121131.SAMN02745229_00504"/>
<keyword evidence="11" id="KW-1185">Reference proteome</keyword>
<dbReference type="Pfam" id="PF00370">
    <property type="entry name" value="FGGY_N"/>
    <property type="match status" value="1"/>
</dbReference>
<dbReference type="Gene3D" id="3.30.420.40">
    <property type="match status" value="3"/>
</dbReference>
<evidence type="ECO:0000256" key="2">
    <source>
        <dbReference type="ARBA" id="ARBA00022679"/>
    </source>
</evidence>
<dbReference type="GO" id="GO:0019301">
    <property type="term" value="P:rhamnose catabolic process"/>
    <property type="evidence" value="ECO:0007669"/>
    <property type="project" value="InterPro"/>
</dbReference>
<feature type="domain" description="Carbohydrate kinase FGGY C-terminal" evidence="9">
    <location>
        <begin position="350"/>
        <end position="445"/>
    </location>
</feature>
<keyword evidence="5" id="KW-0067">ATP-binding</keyword>
<dbReference type="Proteomes" id="UP000184278">
    <property type="component" value="Unassembled WGS sequence"/>
</dbReference>
<evidence type="ECO:0000256" key="7">
    <source>
        <dbReference type="SAM" id="MobiDB-lite"/>
    </source>
</evidence>
<organism evidence="10 11">
    <name type="scientific">Butyrivibrio fibrisolvens DSM 3071</name>
    <dbReference type="NCBI Taxonomy" id="1121131"/>
    <lineage>
        <taxon>Bacteria</taxon>
        <taxon>Bacillati</taxon>
        <taxon>Bacillota</taxon>
        <taxon>Clostridia</taxon>
        <taxon>Lachnospirales</taxon>
        <taxon>Lachnospiraceae</taxon>
        <taxon>Butyrivibrio</taxon>
    </lineage>
</organism>
<evidence type="ECO:0000256" key="5">
    <source>
        <dbReference type="ARBA" id="ARBA00022840"/>
    </source>
</evidence>
<dbReference type="GO" id="GO:0005524">
    <property type="term" value="F:ATP binding"/>
    <property type="evidence" value="ECO:0007669"/>
    <property type="project" value="UniProtKB-KW"/>
</dbReference>
<dbReference type="InterPro" id="IPR018485">
    <property type="entry name" value="FGGY_C"/>
</dbReference>
<feature type="domain" description="Carbohydrate kinase FGGY N-terminal" evidence="8">
    <location>
        <begin position="98"/>
        <end position="337"/>
    </location>
</feature>
<name>A0A1M5T6V6_BUTFI</name>
<protein>
    <submittedName>
        <fullName evidence="10">Rhamnulokinase</fullName>
    </submittedName>
</protein>
<evidence type="ECO:0000256" key="6">
    <source>
        <dbReference type="ARBA" id="ARBA00023308"/>
    </source>
</evidence>
<evidence type="ECO:0000259" key="9">
    <source>
        <dbReference type="Pfam" id="PF02782"/>
    </source>
</evidence>
<comment type="similarity">
    <text evidence="1">Belongs to the FGGY kinase family.</text>
</comment>
<keyword evidence="4 10" id="KW-0418">Kinase</keyword>
<dbReference type="EMBL" id="FQXK01000004">
    <property type="protein sequence ID" value="SHH46418.1"/>
    <property type="molecule type" value="Genomic_DNA"/>
</dbReference>
<dbReference type="InterPro" id="IPR000577">
    <property type="entry name" value="Carb_kinase_FGGY"/>
</dbReference>
<sequence length="593" mass="66255">MEFSSLVLSWEKSGLLQKSFGLWTMVQAPYDVIISIRSGQIINIVLDKAKFGIIQLFFGIRFIGIIQKESTPTCWSNINLLFRTILKIWEIAMGLNHLAVDIGASSGRHIIGRVDNGIMKLQEVYRFENGVSEKNGHLCWDINLLYQNVIDGIRECRNQNLTPDTMGIDTWGVDFVLLDSDGEILGDTVAYRDERTDGIRQELEDKGILSFDDLYSKTGIQYQKFNTIYQLVALQKEHPEYMEQAESFLMIPDYLNYKLTGIKSNEYTNASTTALVDAKTCDWDYELIEKLGLPKKIFGKLSKPGTKLGRFTQEVRNYVGFDLDVILPATHDTGSAYLAVPARDDKAVFLSSGTWSLMGVENKESITNGESKEANFTNEGGYNNTYRYLKNIMGLWMIQSVRREIGEITGTKPSFPELIEAAKQAKDVDVVLDVDDARFLAPKSMIEEIKKACEDAGEPLSNVRDDSPSEKNDSDGKKIEGCEATTCLPAGTGEVMAVIYNSLSDDYRRTVETLEKLTGNKYTSINIVGGGSQDMYLNQRTAQATGLPVFAGPTEGTALGNLIVQFICSGEYKNLQEARDAIKKSFDIKCIED</sequence>
<dbReference type="InterPro" id="IPR018484">
    <property type="entry name" value="FGGY_N"/>
</dbReference>
<dbReference type="SUPFAM" id="SSF53067">
    <property type="entry name" value="Actin-like ATPase domain"/>
    <property type="match status" value="3"/>
</dbReference>
<feature type="domain" description="Carbohydrate kinase FGGY C-terminal" evidence="9">
    <location>
        <begin position="493"/>
        <end position="567"/>
    </location>
</feature>
<feature type="region of interest" description="Disordered" evidence="7">
    <location>
        <begin position="457"/>
        <end position="479"/>
    </location>
</feature>
<evidence type="ECO:0000259" key="8">
    <source>
        <dbReference type="Pfam" id="PF00370"/>
    </source>
</evidence>
<dbReference type="PANTHER" id="PTHR43095">
    <property type="entry name" value="SUGAR KINASE"/>
    <property type="match status" value="1"/>
</dbReference>
<feature type="compositionally biased region" description="Basic and acidic residues" evidence="7">
    <location>
        <begin position="463"/>
        <end position="479"/>
    </location>
</feature>
<keyword evidence="2" id="KW-0808">Transferase</keyword>
<evidence type="ECO:0000256" key="3">
    <source>
        <dbReference type="ARBA" id="ARBA00022741"/>
    </source>
</evidence>
<dbReference type="PIRSF" id="PIRSF000538">
    <property type="entry name" value="GlpK"/>
    <property type="match status" value="1"/>
</dbReference>
<evidence type="ECO:0000313" key="10">
    <source>
        <dbReference type="EMBL" id="SHH46418.1"/>
    </source>
</evidence>